<evidence type="ECO:0000313" key="6">
    <source>
        <dbReference type="EMBL" id="SHL00958.1"/>
    </source>
</evidence>
<dbReference type="RefSeq" id="WP_073278501.1">
    <property type="nucleotide sequence ID" value="NZ_FRAC01000021.1"/>
</dbReference>
<keyword evidence="3" id="KW-0119">Carbohydrate metabolism</keyword>
<protein>
    <submittedName>
        <fullName evidence="6">Beta-glucosidase</fullName>
    </submittedName>
</protein>
<dbReference type="InterPro" id="IPR036962">
    <property type="entry name" value="Glyco_hydro_3_N_sf"/>
</dbReference>
<evidence type="ECO:0000256" key="4">
    <source>
        <dbReference type="RuleBase" id="RU361161"/>
    </source>
</evidence>
<dbReference type="Gene3D" id="3.40.50.1700">
    <property type="entry name" value="Glycoside hydrolase family 3 C-terminal domain"/>
    <property type="match status" value="1"/>
</dbReference>
<dbReference type="PROSITE" id="PS00775">
    <property type="entry name" value="GLYCOSYL_HYDROL_F3"/>
    <property type="match status" value="1"/>
</dbReference>
<accession>A0A1M6X4U5</accession>
<dbReference type="InterPro" id="IPR002772">
    <property type="entry name" value="Glyco_hydro_3_C"/>
</dbReference>
<dbReference type="AlphaFoldDB" id="A0A1M6X4U5"/>
<dbReference type="FunFam" id="2.60.40.10:FF:000495">
    <property type="entry name" value="Periplasmic beta-glucosidase"/>
    <property type="match status" value="1"/>
</dbReference>
<keyword evidence="7" id="KW-1185">Reference proteome</keyword>
<sequence length="755" mass="83188">MDVEKLLSEMTLEEKASLCSGADFWHTKSIERLGIPNVMVSDGPHGLRKQAEEADHLGLSESVEAVCFPAASALACSFDTELINTIGEALGDECQAESVSTLLGPGVNMKRSPLCGRNFEYYSEDPYLAGKLAASLVRGIQSKGIGTSLKHFAVNNQEYRRMSINAVADERTLREIYLAAFETVVKEAKPTTLMCSYNRINGVYSCENDWLLNKVLRDEWGFDGLVMTDWGAMNDRVEAVKAGLDLEMPGCKGIRDKEIVEAVQSGKLSEEVVNTAARRVLKLVKHYYDNKKENATYDKEAHHALARKAAGESAVLLKNDSILPLKSGTKAAFIGKFAKVPRYQGGGSSHINSFKITNALEAVKDIAEVTYAQGYDTKEDKVEEALLKEALKAAAEAEVAVIFAGLPDSFESEGYDRTHMELPACQNHLIQEITKVQKNVVVILHNGSPVRMPWLKDVKGLLTVSMGGQAVGGATIDLLYGRVNPSGKLAETYPLSLKHNPSYLNFPGTEKEVVYGEGVFIGYRYYDTKDLEVLYPFGYGLSYTQFEYSDLKVTPDAGLKDTDTVTVTLKVKNTGKTAGKETVQLYIHDKEAYVQRPEKELKGFAKVELAPGEEKEVSFTLDNRSFAYYSELLGDWYVETGDFTIMIGKSSRDIVLTKDIFIIGTKTLPFIADCTTTVGDILKYVKNADELISQYGGNLMPSLPIDDSEGLGEGTAEMMRQMMDGIPLHSILSFGADFHSKDIQNIIDMLNNQAK</sequence>
<dbReference type="InterPro" id="IPR050288">
    <property type="entry name" value="Cellulose_deg_GH3"/>
</dbReference>
<feature type="domain" description="Fibronectin type III-like" evidence="5">
    <location>
        <begin position="581"/>
        <end position="651"/>
    </location>
</feature>
<dbReference type="Pfam" id="PF00933">
    <property type="entry name" value="Glyco_hydro_3"/>
    <property type="match status" value="1"/>
</dbReference>
<keyword evidence="2 4" id="KW-0378">Hydrolase</keyword>
<dbReference type="SMART" id="SM01217">
    <property type="entry name" value="Fn3_like"/>
    <property type="match status" value="1"/>
</dbReference>
<evidence type="ECO:0000259" key="5">
    <source>
        <dbReference type="SMART" id="SM01217"/>
    </source>
</evidence>
<dbReference type="InterPro" id="IPR013783">
    <property type="entry name" value="Ig-like_fold"/>
</dbReference>
<dbReference type="STRING" id="1121322.SAMN02745136_03885"/>
<dbReference type="InterPro" id="IPR026891">
    <property type="entry name" value="Fn3-like"/>
</dbReference>
<evidence type="ECO:0000256" key="1">
    <source>
        <dbReference type="ARBA" id="ARBA00005336"/>
    </source>
</evidence>
<evidence type="ECO:0000256" key="3">
    <source>
        <dbReference type="ARBA" id="ARBA00023277"/>
    </source>
</evidence>
<dbReference type="Gene3D" id="2.60.40.10">
    <property type="entry name" value="Immunoglobulins"/>
    <property type="match status" value="1"/>
</dbReference>
<dbReference type="Pfam" id="PF01915">
    <property type="entry name" value="Glyco_hydro_3_C"/>
    <property type="match status" value="1"/>
</dbReference>
<organism evidence="6 7">
    <name type="scientific">Anaerocolumna jejuensis DSM 15929</name>
    <dbReference type="NCBI Taxonomy" id="1121322"/>
    <lineage>
        <taxon>Bacteria</taxon>
        <taxon>Bacillati</taxon>
        <taxon>Bacillota</taxon>
        <taxon>Clostridia</taxon>
        <taxon>Lachnospirales</taxon>
        <taxon>Lachnospiraceae</taxon>
        <taxon>Anaerocolumna</taxon>
    </lineage>
</organism>
<name>A0A1M6X4U5_9FIRM</name>
<dbReference type="Proteomes" id="UP000184386">
    <property type="component" value="Unassembled WGS sequence"/>
</dbReference>
<dbReference type="GO" id="GO:0008422">
    <property type="term" value="F:beta-glucosidase activity"/>
    <property type="evidence" value="ECO:0007669"/>
    <property type="project" value="UniProtKB-ARBA"/>
</dbReference>
<dbReference type="PANTHER" id="PTHR42715:SF10">
    <property type="entry name" value="BETA-GLUCOSIDASE"/>
    <property type="match status" value="1"/>
</dbReference>
<gene>
    <name evidence="6" type="ORF">SAMN02745136_03885</name>
</gene>
<dbReference type="SUPFAM" id="SSF52279">
    <property type="entry name" value="Beta-D-glucan exohydrolase, C-terminal domain"/>
    <property type="match status" value="1"/>
</dbReference>
<dbReference type="InterPro" id="IPR017853">
    <property type="entry name" value="GH"/>
</dbReference>
<comment type="similarity">
    <text evidence="1 4">Belongs to the glycosyl hydrolase 3 family.</text>
</comment>
<dbReference type="PANTHER" id="PTHR42715">
    <property type="entry name" value="BETA-GLUCOSIDASE"/>
    <property type="match status" value="1"/>
</dbReference>
<evidence type="ECO:0000313" key="7">
    <source>
        <dbReference type="Proteomes" id="UP000184386"/>
    </source>
</evidence>
<dbReference type="GO" id="GO:0005975">
    <property type="term" value="P:carbohydrate metabolic process"/>
    <property type="evidence" value="ECO:0007669"/>
    <property type="project" value="InterPro"/>
</dbReference>
<dbReference type="PRINTS" id="PR00133">
    <property type="entry name" value="GLHYDRLASE3"/>
</dbReference>
<dbReference type="Pfam" id="PF14310">
    <property type="entry name" value="Fn3-like"/>
    <property type="match status" value="1"/>
</dbReference>
<dbReference type="SUPFAM" id="SSF51445">
    <property type="entry name" value="(Trans)glycosidases"/>
    <property type="match status" value="1"/>
</dbReference>
<dbReference type="InterPro" id="IPR036881">
    <property type="entry name" value="Glyco_hydro_3_C_sf"/>
</dbReference>
<proteinExistence type="inferred from homology"/>
<reference evidence="6 7" key="1">
    <citation type="submission" date="2016-11" db="EMBL/GenBank/DDBJ databases">
        <authorList>
            <person name="Jaros S."/>
            <person name="Januszkiewicz K."/>
            <person name="Wedrychowicz H."/>
        </authorList>
    </citation>
    <scope>NUCLEOTIDE SEQUENCE [LARGE SCALE GENOMIC DNA]</scope>
    <source>
        <strain evidence="6 7">DSM 15929</strain>
    </source>
</reference>
<dbReference type="OrthoDB" id="98455at2"/>
<keyword evidence="4" id="KW-0326">Glycosidase</keyword>
<dbReference type="InterPro" id="IPR001764">
    <property type="entry name" value="Glyco_hydro_3_N"/>
</dbReference>
<dbReference type="Gene3D" id="3.20.20.300">
    <property type="entry name" value="Glycoside hydrolase, family 3, N-terminal domain"/>
    <property type="match status" value="1"/>
</dbReference>
<evidence type="ECO:0000256" key="2">
    <source>
        <dbReference type="ARBA" id="ARBA00022801"/>
    </source>
</evidence>
<dbReference type="InterPro" id="IPR019800">
    <property type="entry name" value="Glyco_hydro_3_AS"/>
</dbReference>
<dbReference type="EMBL" id="FRAC01000021">
    <property type="protein sequence ID" value="SHL00958.1"/>
    <property type="molecule type" value="Genomic_DNA"/>
</dbReference>